<comment type="catalytic activity">
    <reaction evidence="1">
        <text>1-(2-carboxyphenylamino)-1-deoxy-D-ribulose 5-phosphate + H(+) = (1S,2R)-1-C-(indol-3-yl)glycerol 3-phosphate + CO2 + H2O</text>
        <dbReference type="Rhea" id="RHEA:23476"/>
        <dbReference type="ChEBI" id="CHEBI:15377"/>
        <dbReference type="ChEBI" id="CHEBI:15378"/>
        <dbReference type="ChEBI" id="CHEBI:16526"/>
        <dbReference type="ChEBI" id="CHEBI:58613"/>
        <dbReference type="ChEBI" id="CHEBI:58866"/>
        <dbReference type="EC" id="4.1.1.48"/>
    </reaction>
</comment>
<dbReference type="GO" id="GO:0004425">
    <property type="term" value="F:indole-3-glycerol-phosphate synthase activity"/>
    <property type="evidence" value="ECO:0007669"/>
    <property type="project" value="UniProtKB-EC"/>
</dbReference>
<evidence type="ECO:0000256" key="7">
    <source>
        <dbReference type="ARBA" id="ARBA00023239"/>
    </source>
</evidence>
<evidence type="ECO:0000256" key="1">
    <source>
        <dbReference type="ARBA" id="ARBA00001633"/>
    </source>
</evidence>
<evidence type="ECO:0000313" key="9">
    <source>
        <dbReference type="EMBL" id="MDO7252306.1"/>
    </source>
</evidence>
<reference evidence="9 11" key="3">
    <citation type="journal article" date="2024" name="Syst. Appl. Microbiol.">
        <title>Helicobacter cappadocius sp. nov., from lizards: The first psychrotrophic Helicobacter species.</title>
        <authorList>
            <person name="Aydin F."/>
            <person name="Tarhane S."/>
            <person name="Karakaya E."/>
            <person name="Abay S."/>
            <person name="Kayman T."/>
            <person name="Guran O."/>
            <person name="Bozkurt E."/>
            <person name="Uzum N."/>
            <person name="Avci A."/>
            <person name="Olgun K."/>
            <person name="Jablonski D."/>
            <person name="Guran C."/>
            <person name="Burcin Saticioglu I."/>
        </authorList>
    </citation>
    <scope>NUCLEOTIDE SEQUENCE [LARGE SCALE GENOMIC DNA]</scope>
    <source>
        <strain evidence="9">Faydin-H75</strain>
        <strain evidence="11">faydin-H76</strain>
    </source>
</reference>
<dbReference type="SUPFAM" id="SSF51366">
    <property type="entry name" value="Ribulose-phoshate binding barrel"/>
    <property type="match status" value="1"/>
</dbReference>
<dbReference type="EMBL" id="JAUYZK010000001">
    <property type="protein sequence ID" value="MDP2538173.1"/>
    <property type="molecule type" value="Genomic_DNA"/>
</dbReference>
<keyword evidence="5" id="KW-0822">Tryptophan biosynthesis</keyword>
<dbReference type="EMBL" id="JAUPEV010000001">
    <property type="protein sequence ID" value="MDO7252306.1"/>
    <property type="molecule type" value="Genomic_DNA"/>
</dbReference>
<dbReference type="InterPro" id="IPR013798">
    <property type="entry name" value="Indole-3-glycerol_P_synth_dom"/>
</dbReference>
<reference evidence="10 12" key="1">
    <citation type="submission" date="2023-07" db="EMBL/GenBank/DDBJ databases">
        <title>Unpublished Manusciprt.</title>
        <authorList>
            <person name="Aydin F."/>
            <person name="Tarhane S."/>
            <person name="Saticioglu I.B."/>
            <person name="Karakaya E."/>
            <person name="Abay S."/>
            <person name="Guran O."/>
            <person name="Bozkurt E."/>
            <person name="Uzum N."/>
            <person name="Olgun K."/>
            <person name="Jablonski D."/>
        </authorList>
    </citation>
    <scope>NUCLEOTIDE SEQUENCE</scope>
    <source>
        <strain evidence="12">faydin-H75</strain>
        <strain evidence="10">Faydin-H76</strain>
    </source>
</reference>
<dbReference type="Pfam" id="PF00218">
    <property type="entry name" value="IGPS"/>
    <property type="match status" value="1"/>
</dbReference>
<dbReference type="GO" id="GO:0000162">
    <property type="term" value="P:L-tryptophan biosynthetic process"/>
    <property type="evidence" value="ECO:0007669"/>
    <property type="project" value="UniProtKB-KW"/>
</dbReference>
<evidence type="ECO:0000256" key="2">
    <source>
        <dbReference type="ARBA" id="ARBA00004696"/>
    </source>
</evidence>
<keyword evidence="7" id="KW-0456">Lyase</keyword>
<evidence type="ECO:0000256" key="3">
    <source>
        <dbReference type="ARBA" id="ARBA00012362"/>
    </source>
</evidence>
<feature type="domain" description="Indole-3-glycerol phosphate synthase" evidence="8">
    <location>
        <begin position="95"/>
        <end position="179"/>
    </location>
</feature>
<dbReference type="Gene3D" id="3.20.20.70">
    <property type="entry name" value="Aldolase class I"/>
    <property type="match status" value="1"/>
</dbReference>
<dbReference type="AlphaFoldDB" id="A0AA90PX23"/>
<keyword evidence="12" id="KW-1185">Reference proteome</keyword>
<sequence>MQYSQKSFENLKKSLKNREEFLPFDFLGRSLSYNPYMPRALIEDFKRDGKIAKKCFALPAFGYDNLAFAASLNSEVIRVDFSSLYEDNILGADAFDCLTQLRRYSEKIIIHNDIFLNQYQVLESCIYGSDCVVFDAGILAKELSKMCEFATRLGLVPIVKISSLRDIKMAIFARAQILYIAQDFSNLIASIPNSKIVLCDLSAEVSELDEKNSYGVDMFFVSV</sequence>
<accession>A0AA90PX23</accession>
<gene>
    <name evidence="9" type="ORF">Q5I04_00025</name>
    <name evidence="10" type="ORF">Q5I06_00025</name>
</gene>
<dbReference type="RefSeq" id="WP_305516151.1">
    <property type="nucleotide sequence ID" value="NZ_JAUPEV010000001.1"/>
</dbReference>
<keyword evidence="6" id="KW-0057">Aromatic amino acid biosynthesis</keyword>
<keyword evidence="4" id="KW-0028">Amino-acid biosynthesis</keyword>
<evidence type="ECO:0000256" key="5">
    <source>
        <dbReference type="ARBA" id="ARBA00022822"/>
    </source>
</evidence>
<dbReference type="InterPro" id="IPR011060">
    <property type="entry name" value="RibuloseP-bd_barrel"/>
</dbReference>
<reference evidence="9" key="2">
    <citation type="submission" date="2023-07" db="EMBL/GenBank/DDBJ databases">
        <authorList>
            <person name="Aydin F."/>
            <person name="Tarhane S."/>
            <person name="Saticioglu I.B."/>
            <person name="Karakaya E."/>
            <person name="Abay S."/>
            <person name="Guran O."/>
            <person name="Bozkurt E."/>
            <person name="Uzum N."/>
            <person name="Olgun K."/>
            <person name="Jablonski D."/>
        </authorList>
    </citation>
    <scope>NUCLEOTIDE SEQUENCE</scope>
    <source>
        <strain evidence="9">Faydin-H75</strain>
    </source>
</reference>
<dbReference type="EC" id="4.1.1.48" evidence="3"/>
<comment type="caution">
    <text evidence="10">The sequence shown here is derived from an EMBL/GenBank/DDBJ whole genome shotgun (WGS) entry which is preliminary data.</text>
</comment>
<dbReference type="Proteomes" id="UP001240777">
    <property type="component" value="Unassembled WGS sequence"/>
</dbReference>
<evidence type="ECO:0000259" key="8">
    <source>
        <dbReference type="Pfam" id="PF00218"/>
    </source>
</evidence>
<evidence type="ECO:0000313" key="12">
    <source>
        <dbReference type="Proteomes" id="UP001240777"/>
    </source>
</evidence>
<name>A0AA90PX23_9HELI</name>
<evidence type="ECO:0000256" key="6">
    <source>
        <dbReference type="ARBA" id="ARBA00023141"/>
    </source>
</evidence>
<dbReference type="InterPro" id="IPR013785">
    <property type="entry name" value="Aldolase_TIM"/>
</dbReference>
<evidence type="ECO:0000256" key="4">
    <source>
        <dbReference type="ARBA" id="ARBA00022605"/>
    </source>
</evidence>
<evidence type="ECO:0000313" key="11">
    <source>
        <dbReference type="Proteomes" id="UP001177258"/>
    </source>
</evidence>
<dbReference type="Proteomes" id="UP001177258">
    <property type="component" value="Unassembled WGS sequence"/>
</dbReference>
<proteinExistence type="predicted"/>
<protein>
    <recommendedName>
        <fullName evidence="3">indole-3-glycerol-phosphate synthase</fullName>
        <ecNumber evidence="3">4.1.1.48</ecNumber>
    </recommendedName>
</protein>
<evidence type="ECO:0000313" key="10">
    <source>
        <dbReference type="EMBL" id="MDP2538173.1"/>
    </source>
</evidence>
<comment type="pathway">
    <text evidence="2">Amino-acid biosynthesis; L-tryptophan biosynthesis; L-tryptophan from chorismate: step 4/5.</text>
</comment>
<organism evidence="10 11">
    <name type="scientific">Helicobacter cappadocius</name>
    <dbReference type="NCBI Taxonomy" id="3063998"/>
    <lineage>
        <taxon>Bacteria</taxon>
        <taxon>Pseudomonadati</taxon>
        <taxon>Campylobacterota</taxon>
        <taxon>Epsilonproteobacteria</taxon>
        <taxon>Campylobacterales</taxon>
        <taxon>Helicobacteraceae</taxon>
        <taxon>Helicobacter</taxon>
    </lineage>
</organism>